<gene>
    <name evidence="1" type="ORF">LCGC14_0515550</name>
</gene>
<reference evidence="1" key="1">
    <citation type="journal article" date="2015" name="Nature">
        <title>Complex archaea that bridge the gap between prokaryotes and eukaryotes.</title>
        <authorList>
            <person name="Spang A."/>
            <person name="Saw J.H."/>
            <person name="Jorgensen S.L."/>
            <person name="Zaremba-Niedzwiedzka K."/>
            <person name="Martijn J."/>
            <person name="Lind A.E."/>
            <person name="van Eijk R."/>
            <person name="Schleper C."/>
            <person name="Guy L."/>
            <person name="Ettema T.J."/>
        </authorList>
    </citation>
    <scope>NUCLEOTIDE SEQUENCE</scope>
</reference>
<proteinExistence type="predicted"/>
<protein>
    <submittedName>
        <fullName evidence="1">Uncharacterized protein</fullName>
    </submittedName>
</protein>
<comment type="caution">
    <text evidence="1">The sequence shown here is derived from an EMBL/GenBank/DDBJ whole genome shotgun (WGS) entry which is preliminary data.</text>
</comment>
<name>A0A0F9S005_9ZZZZ</name>
<sequence length="170" mass="19753">MDTTKSDSIVRNFLHKEAIYLRKVNTFSDTLNATPEQIFPLLCPAREADWIPEWHPELIYTNSGYAEENCVFRTGKSHLLDEGIWTFTGYMPCEYIEFVKIESDIIQHCRIDLVQNSTRTTTITFKITSTSLTQKGNIILENSKNHSDSNQLFKMMKYYLEKGKIISKLN</sequence>
<accession>A0A0F9S005</accession>
<organism evidence="1">
    <name type="scientific">marine sediment metagenome</name>
    <dbReference type="NCBI Taxonomy" id="412755"/>
    <lineage>
        <taxon>unclassified sequences</taxon>
        <taxon>metagenomes</taxon>
        <taxon>ecological metagenomes</taxon>
    </lineage>
</organism>
<dbReference type="AlphaFoldDB" id="A0A0F9S005"/>
<evidence type="ECO:0000313" key="1">
    <source>
        <dbReference type="EMBL" id="KKN62060.1"/>
    </source>
</evidence>
<dbReference type="EMBL" id="LAZR01000636">
    <property type="protein sequence ID" value="KKN62060.1"/>
    <property type="molecule type" value="Genomic_DNA"/>
</dbReference>